<keyword evidence="2" id="KW-0472">Membrane</keyword>
<keyword evidence="4" id="KW-1185">Reference proteome</keyword>
<evidence type="ECO:0000256" key="2">
    <source>
        <dbReference type="SAM" id="Phobius"/>
    </source>
</evidence>
<sequence>MSTPHDDGRNWEPMPPVQDGGSGEIPRPKAVDTAFQASLAGAVVGALATVVTVLLDREQMLTLAREALAGAGLPDGDAEVTQALSTFRVAMGFGIALFLGLWLLFATKMRAGRNWARMLITIFAVVGSMSFLSAMASTGAELGLMWNLAEVAFMITAVIYMFRPESTRYFAEHRQRRLARRGGHPR</sequence>
<organism evidence="3 4">
    <name type="scientific">Actinophytocola xinjiangensis</name>
    <dbReference type="NCBI Taxonomy" id="485602"/>
    <lineage>
        <taxon>Bacteria</taxon>
        <taxon>Bacillati</taxon>
        <taxon>Actinomycetota</taxon>
        <taxon>Actinomycetes</taxon>
        <taxon>Pseudonocardiales</taxon>
        <taxon>Pseudonocardiaceae</taxon>
    </lineage>
</organism>
<evidence type="ECO:0000313" key="4">
    <source>
        <dbReference type="Proteomes" id="UP000185696"/>
    </source>
</evidence>
<name>A0A7Z0WHV6_9PSEU</name>
<keyword evidence="2" id="KW-0812">Transmembrane</keyword>
<dbReference type="RefSeq" id="WP_075136045.1">
    <property type="nucleotide sequence ID" value="NZ_MSIF01000017.1"/>
</dbReference>
<dbReference type="AlphaFoldDB" id="A0A7Z0WHV6"/>
<feature type="transmembrane region" description="Helical" evidence="2">
    <location>
        <begin position="34"/>
        <end position="55"/>
    </location>
</feature>
<proteinExistence type="predicted"/>
<comment type="caution">
    <text evidence="3">The sequence shown here is derived from an EMBL/GenBank/DDBJ whole genome shotgun (WGS) entry which is preliminary data.</text>
</comment>
<keyword evidence="2" id="KW-1133">Transmembrane helix</keyword>
<dbReference type="Proteomes" id="UP000185696">
    <property type="component" value="Unassembled WGS sequence"/>
</dbReference>
<evidence type="ECO:0000256" key="1">
    <source>
        <dbReference type="SAM" id="MobiDB-lite"/>
    </source>
</evidence>
<accession>A0A7Z0WHV6</accession>
<gene>
    <name evidence="3" type="ORF">BLA60_28185</name>
</gene>
<evidence type="ECO:0000313" key="3">
    <source>
        <dbReference type="EMBL" id="OLF07102.1"/>
    </source>
</evidence>
<dbReference type="OrthoDB" id="3831145at2"/>
<feature type="transmembrane region" description="Helical" evidence="2">
    <location>
        <begin position="87"/>
        <end position="106"/>
    </location>
</feature>
<feature type="region of interest" description="Disordered" evidence="1">
    <location>
        <begin position="1"/>
        <end position="26"/>
    </location>
</feature>
<protein>
    <submittedName>
        <fullName evidence="3">Uncharacterized protein</fullName>
    </submittedName>
</protein>
<dbReference type="EMBL" id="MSIF01000017">
    <property type="protein sequence ID" value="OLF07102.1"/>
    <property type="molecule type" value="Genomic_DNA"/>
</dbReference>
<reference evidence="3 4" key="1">
    <citation type="submission" date="2016-12" db="EMBL/GenBank/DDBJ databases">
        <title>The draft genome sequence of Actinophytocola xinjiangensis.</title>
        <authorList>
            <person name="Wang W."/>
            <person name="Yuan L."/>
        </authorList>
    </citation>
    <scope>NUCLEOTIDE SEQUENCE [LARGE SCALE GENOMIC DNA]</scope>
    <source>
        <strain evidence="3 4">CGMCC 4.4663</strain>
    </source>
</reference>
<feature type="compositionally biased region" description="Basic and acidic residues" evidence="1">
    <location>
        <begin position="1"/>
        <end position="10"/>
    </location>
</feature>
<feature type="transmembrane region" description="Helical" evidence="2">
    <location>
        <begin position="118"/>
        <end position="138"/>
    </location>
</feature>
<feature type="transmembrane region" description="Helical" evidence="2">
    <location>
        <begin position="144"/>
        <end position="162"/>
    </location>
</feature>